<dbReference type="InterPro" id="IPR012575">
    <property type="entry name" value="NDUB1"/>
</dbReference>
<dbReference type="AlphaFoldDB" id="A0A671E3H7"/>
<dbReference type="GO" id="GO:0005743">
    <property type="term" value="C:mitochondrial inner membrane"/>
    <property type="evidence" value="ECO:0007669"/>
    <property type="project" value="UniProtKB-SubCell"/>
</dbReference>
<sequence length="83" mass="10196">LLHPQLGNNHDELTSDHVCNHSVHIFTPVGFVFGYYLDIKNYEKFTDFWNNSMLFKRELRPNEEIIRKYRVWLNYRIVTFYKL</sequence>
<dbReference type="GeneTree" id="ENSGT01140000286468"/>
<comment type="function">
    <text evidence="1">Accessory subunit of the mitochondrial membrane respiratory chain NADH dehydrogenase (Complex I) that is believed not to be involved in catalysis. Complex I functions in the transfer of electrons from NADH to the respiratory chain. The immediate electron acceptor for the enzyme is believed to be ubiquinone.</text>
</comment>
<protein>
    <recommendedName>
        <fullName evidence="5">NADH dehydrogenase [ubiquinone] 1 beta subcomplex subunit 1</fullName>
    </recommendedName>
    <alternativeName>
        <fullName evidence="15">Complex I-MNLL</fullName>
    </alternativeName>
    <alternativeName>
        <fullName evidence="14">NADH-ubiquinone oxidoreductase MNLL subunit</fullName>
    </alternativeName>
</protein>
<evidence type="ECO:0000313" key="17">
    <source>
        <dbReference type="Proteomes" id="UP000472240"/>
    </source>
</evidence>
<evidence type="ECO:0000256" key="11">
    <source>
        <dbReference type="ARBA" id="ARBA00022989"/>
    </source>
</evidence>
<evidence type="ECO:0000256" key="8">
    <source>
        <dbReference type="ARBA" id="ARBA00022692"/>
    </source>
</evidence>
<evidence type="ECO:0000256" key="15">
    <source>
        <dbReference type="ARBA" id="ARBA00033364"/>
    </source>
</evidence>
<reference evidence="16 17" key="2">
    <citation type="journal article" date="2018" name="Annu Rev Anim Biosci">
        <title>Bat Biology, Genomes, and the Bat1K Project: To Generate Chromosome-Level Genomes for All Living Bat Species.</title>
        <authorList>
            <person name="Teeling E.C."/>
            <person name="Vernes S.C."/>
            <person name="Davalos L.M."/>
            <person name="Ray D.A."/>
            <person name="Gilbert M.T.P."/>
            <person name="Myers E."/>
        </authorList>
    </citation>
    <scope>NUCLEOTIDE SEQUENCE</scope>
</reference>
<comment type="subunit">
    <text evidence="4">Complex I is composed of 45 different subunits.</text>
</comment>
<organism evidence="16 17">
    <name type="scientific">Rhinolophus ferrumequinum</name>
    <name type="common">Greater horseshoe bat</name>
    <dbReference type="NCBI Taxonomy" id="59479"/>
    <lineage>
        <taxon>Eukaryota</taxon>
        <taxon>Metazoa</taxon>
        <taxon>Chordata</taxon>
        <taxon>Craniata</taxon>
        <taxon>Vertebrata</taxon>
        <taxon>Euteleostomi</taxon>
        <taxon>Mammalia</taxon>
        <taxon>Eutheria</taxon>
        <taxon>Laurasiatheria</taxon>
        <taxon>Chiroptera</taxon>
        <taxon>Yinpterochiroptera</taxon>
        <taxon>Rhinolophoidea</taxon>
        <taxon>Rhinolophidae</taxon>
        <taxon>Rhinolophinae</taxon>
        <taxon>Rhinolophus</taxon>
    </lineage>
</organism>
<dbReference type="Pfam" id="PF08040">
    <property type="entry name" value="NADH_oxidored"/>
    <property type="match status" value="1"/>
</dbReference>
<keyword evidence="6" id="KW-0813">Transport</keyword>
<dbReference type="PANTHER" id="PTHR15222">
    <property type="entry name" value="NADH DEHYDROGENASE [UBIQUINONE] 1 BETA SUBCOMPLEX SUBUNIT 1"/>
    <property type="match status" value="1"/>
</dbReference>
<evidence type="ECO:0000256" key="10">
    <source>
        <dbReference type="ARBA" id="ARBA00022982"/>
    </source>
</evidence>
<keyword evidence="10" id="KW-0249">Electron transport</keyword>
<dbReference type="PANTHER" id="PTHR15222:SF2">
    <property type="entry name" value="NADH DEHYDROGENASE [UBIQUINONE] 1 BETA SUBCOMPLEX SUBUNIT 1"/>
    <property type="match status" value="1"/>
</dbReference>
<keyword evidence="13" id="KW-0472">Membrane</keyword>
<evidence type="ECO:0000313" key="16">
    <source>
        <dbReference type="Ensembl" id="ENSRFEP00010007776.1"/>
    </source>
</evidence>
<dbReference type="Proteomes" id="UP000472240">
    <property type="component" value="Chromosome 13"/>
</dbReference>
<keyword evidence="7" id="KW-0679">Respiratory chain</keyword>
<evidence type="ECO:0000256" key="6">
    <source>
        <dbReference type="ARBA" id="ARBA00022448"/>
    </source>
</evidence>
<reference evidence="16" key="5">
    <citation type="submission" date="2025-09" db="UniProtKB">
        <authorList>
            <consortium name="Ensembl"/>
        </authorList>
    </citation>
    <scope>IDENTIFICATION</scope>
</reference>
<keyword evidence="9" id="KW-0999">Mitochondrion inner membrane</keyword>
<keyword evidence="12" id="KW-0496">Mitochondrion</keyword>
<evidence type="ECO:0000256" key="9">
    <source>
        <dbReference type="ARBA" id="ARBA00022792"/>
    </source>
</evidence>
<evidence type="ECO:0000256" key="1">
    <source>
        <dbReference type="ARBA" id="ARBA00003335"/>
    </source>
</evidence>
<comment type="subcellular location">
    <subcellularLocation>
        <location evidence="2">Mitochondrion inner membrane</location>
        <topology evidence="2">Single-pass membrane protein</topology>
        <orientation evidence="2">Matrix side</orientation>
    </subcellularLocation>
</comment>
<accession>A0A671E3H7</accession>
<evidence type="ECO:0000256" key="5">
    <source>
        <dbReference type="ARBA" id="ARBA00018678"/>
    </source>
</evidence>
<keyword evidence="11" id="KW-1133">Transmembrane helix</keyword>
<proteinExistence type="inferred from homology"/>
<reference evidence="16 17" key="1">
    <citation type="journal article" date="2015" name="Annu Rev Anim Biosci">
        <title>The Genome 10K Project: a way forward.</title>
        <authorList>
            <person name="Koepfli K.P."/>
            <person name="Paten B."/>
            <person name="O'Brien S.J."/>
            <person name="Koepfli K.P."/>
            <person name="Paten B."/>
            <person name="Antunes A."/>
            <person name="Belov K."/>
            <person name="Bustamante C."/>
            <person name="Castoe T.A."/>
            <person name="Clawson H."/>
            <person name="Crawford A.J."/>
            <person name="Diekhans M."/>
            <person name="Distel D."/>
            <person name="Durbin R."/>
            <person name="Earl D."/>
            <person name="Fujita M.K."/>
            <person name="Gamble T."/>
            <person name="Georges A."/>
            <person name="Gemmell N."/>
            <person name="Gilbert M.T."/>
            <person name="Graves J.M."/>
            <person name="Green R.E."/>
            <person name="Hickey G."/>
            <person name="Jarvis E.D."/>
            <person name="Johnson W."/>
            <person name="Komissarov A."/>
            <person name="Korf I."/>
            <person name="Kuhn R."/>
            <person name="Larkin D.M."/>
            <person name="Lewin H."/>
            <person name="Lopez J.V."/>
            <person name="Ma J."/>
            <person name="Marques-Bonet T."/>
            <person name="Miller W."/>
            <person name="Murphy R."/>
            <person name="Pevzner P."/>
            <person name="Shapiro B."/>
            <person name="Steiner C."/>
            <person name="Tamazian G."/>
            <person name="Venkatesh B."/>
            <person name="Wang J."/>
            <person name="Wayne R."/>
            <person name="Wiley E."/>
            <person name="Yang H."/>
            <person name="Zhang G."/>
            <person name="Haussler D."/>
            <person name="Ryder O."/>
            <person name="O'Brien S.J."/>
        </authorList>
    </citation>
    <scope>NUCLEOTIDE SEQUENCE</scope>
</reference>
<name>A0A671E3H7_RHIFE</name>
<evidence type="ECO:0000256" key="7">
    <source>
        <dbReference type="ARBA" id="ARBA00022660"/>
    </source>
</evidence>
<evidence type="ECO:0000256" key="2">
    <source>
        <dbReference type="ARBA" id="ARBA00004298"/>
    </source>
</evidence>
<evidence type="ECO:0000256" key="13">
    <source>
        <dbReference type="ARBA" id="ARBA00023136"/>
    </source>
</evidence>
<reference evidence="17" key="3">
    <citation type="submission" date="2018-12" db="EMBL/GenBank/DDBJ databases">
        <title>G10K-VGP greater horseshoe bat female genome, primary haplotype.</title>
        <authorList>
            <person name="Teeling E."/>
            <person name="Myers G."/>
            <person name="Vernes S."/>
            <person name="Pippel M."/>
            <person name="Winkler S."/>
            <person name="Fedrigo O."/>
            <person name="Rhie A."/>
            <person name="Koren S."/>
            <person name="Phillippy A."/>
            <person name="Lewin H."/>
            <person name="Damas J."/>
            <person name="Howe K."/>
            <person name="Mountcastle J."/>
            <person name="Jarvis E.D."/>
        </authorList>
    </citation>
    <scope>NUCLEOTIDE SEQUENCE [LARGE SCALE GENOMIC DNA]</scope>
</reference>
<keyword evidence="17" id="KW-1185">Reference proteome</keyword>
<comment type="similarity">
    <text evidence="3">Belongs to the complex I NDUFB1 subunit family.</text>
</comment>
<evidence type="ECO:0000256" key="4">
    <source>
        <dbReference type="ARBA" id="ARBA00011533"/>
    </source>
</evidence>
<evidence type="ECO:0000256" key="12">
    <source>
        <dbReference type="ARBA" id="ARBA00023128"/>
    </source>
</evidence>
<dbReference type="Ensembl" id="ENSRFET00010008559.1">
    <property type="protein sequence ID" value="ENSRFEP00010007776.1"/>
    <property type="gene ID" value="ENSRFEG00010005311.1"/>
</dbReference>
<evidence type="ECO:0000256" key="14">
    <source>
        <dbReference type="ARBA" id="ARBA00030377"/>
    </source>
</evidence>
<dbReference type="InParanoid" id="A0A671E3H7"/>
<keyword evidence="8" id="KW-0812">Transmembrane</keyword>
<evidence type="ECO:0000256" key="3">
    <source>
        <dbReference type="ARBA" id="ARBA00007393"/>
    </source>
</evidence>
<reference evidence="16" key="4">
    <citation type="submission" date="2025-08" db="UniProtKB">
        <authorList>
            <consortium name="Ensembl"/>
        </authorList>
    </citation>
    <scope>IDENTIFICATION</scope>
</reference>